<sequence length="420" mass="46946">MAHTKQTARSTGGTAPRMPLGLRVGSGLGGKGKEKAVGTARKAPVRSSQASKNHAQKATRRAKSGTKALRDIRRQEIAEDFKSNLRFQQSAILALQEAAECFLIREFEMTNLIAIHAKRVTIQAKDMIWVWQDPGDGGGDGEGGVVVVRWFETTQHLLNVTKTLESIQPGGQRWLDYVRVRLLHASVRSRILGMAKTRPSYYDVESCGIPINNQETIATIATYSSQALWLALPSQGIYLKQQEIEDYIQLSRLVGYFLGTPTNVFKTAVTSKAYFDSVLEADVKPTEISKVLANNIITSLTDQPPHYPSKDFLHAQSRMYNGEELCDALAIPKASYLGYVKAYLQVVLLMTVGYLFRSFLFLDKWRIRHNRKSFWEMVITGIHSLGRETNFKMQYVPDFDAISKLEKVGSGASVVTMANY</sequence>
<evidence type="ECO:0000313" key="9">
    <source>
        <dbReference type="EMBL" id="OAF61723.1"/>
    </source>
</evidence>
<evidence type="ECO:0000259" key="8">
    <source>
        <dbReference type="Pfam" id="PF09995"/>
    </source>
</evidence>
<dbReference type="Pfam" id="PF09995">
    <property type="entry name" value="MPAB_Lcp_cat"/>
    <property type="match status" value="1"/>
</dbReference>
<feature type="transmembrane region" description="Helical" evidence="6">
    <location>
        <begin position="342"/>
        <end position="362"/>
    </location>
</feature>
<dbReference type="InterPro" id="IPR009072">
    <property type="entry name" value="Histone-fold"/>
</dbReference>
<dbReference type="OrthoDB" id="6361347at2759"/>
<comment type="similarity">
    <text evidence="2">Belongs to the histone H3 family.</text>
</comment>
<dbReference type="RefSeq" id="XP_024326997.1">
    <property type="nucleotide sequence ID" value="XM_024465388.1"/>
</dbReference>
<evidence type="ECO:0008006" key="10">
    <source>
        <dbReference type="Google" id="ProtNLM"/>
    </source>
</evidence>
<dbReference type="GO" id="GO:0000786">
    <property type="term" value="C:nucleosome"/>
    <property type="evidence" value="ECO:0007669"/>
    <property type="project" value="UniProtKB-KW"/>
</dbReference>
<evidence type="ECO:0000256" key="2">
    <source>
        <dbReference type="ARBA" id="ARBA00010343"/>
    </source>
</evidence>
<keyword evidence="6" id="KW-1133">Transmembrane helix</keyword>
<dbReference type="GeneID" id="36284802"/>
<dbReference type="EMBL" id="KV441388">
    <property type="protein sequence ID" value="OAF61723.1"/>
    <property type="molecule type" value="Genomic_DNA"/>
</dbReference>
<dbReference type="SUPFAM" id="SSF47113">
    <property type="entry name" value="Histone-fold"/>
    <property type="match status" value="1"/>
</dbReference>
<keyword evidence="4" id="KW-0544">Nucleosome core</keyword>
<dbReference type="SMART" id="SM00428">
    <property type="entry name" value="H3"/>
    <property type="match status" value="1"/>
</dbReference>
<keyword evidence="6" id="KW-0812">Transmembrane</keyword>
<dbReference type="GO" id="GO:0046982">
    <property type="term" value="F:protein heterodimerization activity"/>
    <property type="evidence" value="ECO:0007669"/>
    <property type="project" value="InterPro"/>
</dbReference>
<evidence type="ECO:0000256" key="3">
    <source>
        <dbReference type="ARBA" id="ARBA00022454"/>
    </source>
</evidence>
<dbReference type="InterPro" id="IPR007125">
    <property type="entry name" value="H2A/H2B/H3"/>
</dbReference>
<gene>
    <name evidence="9" type="ORF">VC83_01714</name>
</gene>
<dbReference type="eggNOG" id="KOG1745">
    <property type="taxonomic scope" value="Eukaryota"/>
</dbReference>
<dbReference type="AlphaFoldDB" id="A0A177AKA7"/>
<feature type="domain" description="Core Histone H2A/H2B/H3" evidence="7">
    <location>
        <begin position="70"/>
        <end position="128"/>
    </location>
</feature>
<keyword evidence="4" id="KW-0238">DNA-binding</keyword>
<protein>
    <recommendedName>
        <fullName evidence="10">Histone H2A/H2B/H3 domain-containing protein</fullName>
    </recommendedName>
</protein>
<feature type="region of interest" description="Disordered" evidence="5">
    <location>
        <begin position="1"/>
        <end position="68"/>
    </location>
</feature>
<dbReference type="GO" id="GO:0016491">
    <property type="term" value="F:oxidoreductase activity"/>
    <property type="evidence" value="ECO:0007669"/>
    <property type="project" value="InterPro"/>
</dbReference>
<keyword evidence="3" id="KW-0158">Chromosome</keyword>
<dbReference type="InterPro" id="IPR000164">
    <property type="entry name" value="Histone_H3/CENP-A"/>
</dbReference>
<proteinExistence type="inferred from homology"/>
<evidence type="ECO:0000256" key="6">
    <source>
        <dbReference type="SAM" id="Phobius"/>
    </source>
</evidence>
<feature type="domain" description="ER-bound oxygenase mpaB/mpaB'/Rubber oxygenase catalytic" evidence="8">
    <location>
        <begin position="148"/>
        <end position="333"/>
    </location>
</feature>
<dbReference type="GO" id="GO:0030527">
    <property type="term" value="F:structural constituent of chromatin"/>
    <property type="evidence" value="ECO:0007669"/>
    <property type="project" value="InterPro"/>
</dbReference>
<dbReference type="PANTHER" id="PTHR37539">
    <property type="entry name" value="SECRETED PROTEIN-RELATED"/>
    <property type="match status" value="1"/>
</dbReference>
<reference evidence="9" key="1">
    <citation type="submission" date="2016-03" db="EMBL/GenBank/DDBJ databases">
        <title>Updated assembly of Pseudogymnoascus destructans, the fungus causing white-nose syndrome of bats.</title>
        <authorList>
            <person name="Palmer J.M."/>
            <person name="Drees K.P."/>
            <person name="Foster J.T."/>
            <person name="Lindner D.L."/>
        </authorList>
    </citation>
    <scope>NUCLEOTIDE SEQUENCE [LARGE SCALE GENOMIC DNA]</scope>
    <source>
        <strain evidence="9">20631-21</strain>
    </source>
</reference>
<name>A0A177AKA7_9PEZI</name>
<dbReference type="InterPro" id="IPR018713">
    <property type="entry name" value="MPAB/Lcp_cat_dom"/>
</dbReference>
<evidence type="ECO:0000256" key="5">
    <source>
        <dbReference type="SAM" id="MobiDB-lite"/>
    </source>
</evidence>
<dbReference type="VEuPathDB" id="FungiDB:GMDG_08159"/>
<accession>A0A177AKA7</accession>
<dbReference type="PRINTS" id="PR00622">
    <property type="entry name" value="HISTONEH3"/>
</dbReference>
<organism evidence="9">
    <name type="scientific">Pseudogymnoascus destructans</name>
    <dbReference type="NCBI Taxonomy" id="655981"/>
    <lineage>
        <taxon>Eukaryota</taxon>
        <taxon>Fungi</taxon>
        <taxon>Dikarya</taxon>
        <taxon>Ascomycota</taxon>
        <taxon>Pezizomycotina</taxon>
        <taxon>Leotiomycetes</taxon>
        <taxon>Thelebolales</taxon>
        <taxon>Thelebolaceae</taxon>
        <taxon>Pseudogymnoascus</taxon>
    </lineage>
</organism>
<dbReference type="Gene3D" id="1.10.20.10">
    <property type="entry name" value="Histone, subunit A"/>
    <property type="match status" value="1"/>
</dbReference>
<dbReference type="InterPro" id="IPR037473">
    <property type="entry name" value="Lcp-like"/>
</dbReference>
<feature type="compositionally biased region" description="Basic residues" evidence="5">
    <location>
        <begin position="54"/>
        <end position="64"/>
    </location>
</feature>
<dbReference type="PANTHER" id="PTHR37539:SF1">
    <property type="entry name" value="ER-BOUND OXYGENASE MPAB_MPAB'_RUBBER OXYGENASE CATALYTIC DOMAIN-CONTAINING PROTEIN"/>
    <property type="match status" value="1"/>
</dbReference>
<dbReference type="Proteomes" id="UP000077154">
    <property type="component" value="Unassembled WGS sequence"/>
</dbReference>
<dbReference type="Pfam" id="PF00125">
    <property type="entry name" value="Histone"/>
    <property type="match status" value="1"/>
</dbReference>
<comment type="subcellular location">
    <subcellularLocation>
        <location evidence="1">Chromosome</location>
    </subcellularLocation>
</comment>
<dbReference type="GO" id="GO:0003677">
    <property type="term" value="F:DNA binding"/>
    <property type="evidence" value="ECO:0007669"/>
    <property type="project" value="InterPro"/>
</dbReference>
<keyword evidence="6" id="KW-0472">Membrane</keyword>
<feature type="compositionally biased region" description="Polar residues" evidence="5">
    <location>
        <begin position="1"/>
        <end position="13"/>
    </location>
</feature>
<evidence type="ECO:0000256" key="4">
    <source>
        <dbReference type="ARBA" id="ARBA00023269"/>
    </source>
</evidence>
<evidence type="ECO:0000259" key="7">
    <source>
        <dbReference type="Pfam" id="PF00125"/>
    </source>
</evidence>
<evidence type="ECO:0000256" key="1">
    <source>
        <dbReference type="ARBA" id="ARBA00004286"/>
    </source>
</evidence>